<evidence type="ECO:0000313" key="1">
    <source>
        <dbReference type="EMBL" id="MDX6190096.1"/>
    </source>
</evidence>
<proteinExistence type="predicted"/>
<gene>
    <name evidence="1" type="ORF">SGQ83_12115</name>
</gene>
<dbReference type="EMBL" id="JAWXVI010000006">
    <property type="protein sequence ID" value="MDX6190096.1"/>
    <property type="molecule type" value="Genomic_DNA"/>
</dbReference>
<evidence type="ECO:0000313" key="2">
    <source>
        <dbReference type="Proteomes" id="UP001273350"/>
    </source>
</evidence>
<organism evidence="1 2">
    <name type="scientific">Flavobacterium cupriresistens</name>
    <dbReference type="NCBI Taxonomy" id="2893885"/>
    <lineage>
        <taxon>Bacteria</taxon>
        <taxon>Pseudomonadati</taxon>
        <taxon>Bacteroidota</taxon>
        <taxon>Flavobacteriia</taxon>
        <taxon>Flavobacteriales</taxon>
        <taxon>Flavobacteriaceae</taxon>
        <taxon>Flavobacterium</taxon>
    </lineage>
</organism>
<name>A0ABU4RHS8_9FLAO</name>
<keyword evidence="2" id="KW-1185">Reference proteome</keyword>
<dbReference type="RefSeq" id="WP_230003288.1">
    <property type="nucleotide sequence ID" value="NZ_CP087134.1"/>
</dbReference>
<dbReference type="Proteomes" id="UP001273350">
    <property type="component" value="Unassembled WGS sequence"/>
</dbReference>
<sequence length="63" mass="7571">MKRAIYKLLSKWSAIIKNEKQKKETTRFLFRYDFIKDLVAKALLFIQYLSCNVRTSNAVKNKR</sequence>
<comment type="caution">
    <text evidence="1">The sequence shown here is derived from an EMBL/GenBank/DDBJ whole genome shotgun (WGS) entry which is preliminary data.</text>
</comment>
<accession>A0ABU4RHS8</accession>
<protein>
    <submittedName>
        <fullName evidence="1">Uncharacterized protein</fullName>
    </submittedName>
</protein>
<reference evidence="1 2" key="1">
    <citation type="submission" date="2023-11" db="EMBL/GenBank/DDBJ databases">
        <title>Unpublished Manusciprt.</title>
        <authorList>
            <person name="Saticioglu I.B."/>
            <person name="Ay H."/>
            <person name="Ajmi N."/>
            <person name="Altun S."/>
            <person name="Duman M."/>
        </authorList>
    </citation>
    <scope>NUCLEOTIDE SEQUENCE [LARGE SCALE GENOMIC DNA]</scope>
    <source>
        <strain evidence="1 2">Fl-318</strain>
    </source>
</reference>